<dbReference type="InterPro" id="IPR006162">
    <property type="entry name" value="Ppantetheine_attach_site"/>
</dbReference>
<evidence type="ECO:0000313" key="5">
    <source>
        <dbReference type="Proteomes" id="UP000094960"/>
    </source>
</evidence>
<dbReference type="Pfam" id="PF00550">
    <property type="entry name" value="PP-binding"/>
    <property type="match status" value="1"/>
</dbReference>
<dbReference type="GO" id="GO:0017000">
    <property type="term" value="P:antibiotic biosynthetic process"/>
    <property type="evidence" value="ECO:0007669"/>
    <property type="project" value="UniProtKB-ARBA"/>
</dbReference>
<evidence type="ECO:0000256" key="1">
    <source>
        <dbReference type="ARBA" id="ARBA00022450"/>
    </source>
</evidence>
<dbReference type="GO" id="GO:0044550">
    <property type="term" value="P:secondary metabolite biosynthetic process"/>
    <property type="evidence" value="ECO:0007669"/>
    <property type="project" value="TreeGrafter"/>
</dbReference>
<dbReference type="SMART" id="SM00823">
    <property type="entry name" value="PKS_PP"/>
    <property type="match status" value="1"/>
</dbReference>
<sequence length="596" mass="63120">MTGTRPATVPELFAAVAARVPDAPAVVYKDTTLSYAQLDQQAGRLARELIRRGVGPDRLVAVAVPRSAELVVVLLAVLKAGGAYLPLDPHYPAARLSYLIDDAAPVLLVRTSTVALPATATPEITVDDPEFTALCARHSGAPVAAEERREPLRPDHLMYVIYTSGSTGSPKGVLVSHEGVGDLVATQAERFAPAPGERVLQWASVSFDAFFWDLTLALLSGATLVMADADDLLPGENLHETLVKYDITHAVLPPVALSITDSDGVLAGGTIMSTGDACTPTLIAKWAPGRRMFNGYGPTEVTVGVSIAGPVEDPDDTGIGRPWTGGRVHVLDERLRPVPDGAEGELYLAGSGLARGYLNRPGLTATRFVPDPFGPPGARMYRSGDRGRRGPGGALHFAGRADDQVKVRGFRIELGEIEACLTRHPAVQIAACVVTGALADARVVSYVTLRPGAGTGPEELRESLAGQLPEHMVPARIAVLEQLPTLSNGKIDRRALRERADAGRTAAAAGPAATPGSHEDVLYATVRELLTLDTVDPGDNLFRIGGNSVVAARLVSILRKKTGVRLPMRAVFEAETLAGLVRLLHEHDTTAPEERR</sequence>
<dbReference type="Pfam" id="PF00501">
    <property type="entry name" value="AMP-binding"/>
    <property type="match status" value="1"/>
</dbReference>
<dbReference type="PROSITE" id="PS00012">
    <property type="entry name" value="PHOSPHOPANTETHEINE"/>
    <property type="match status" value="1"/>
</dbReference>
<dbReference type="PANTHER" id="PTHR45527">
    <property type="entry name" value="NONRIBOSOMAL PEPTIDE SYNTHETASE"/>
    <property type="match status" value="1"/>
</dbReference>
<dbReference type="SUPFAM" id="SSF47336">
    <property type="entry name" value="ACP-like"/>
    <property type="match status" value="1"/>
</dbReference>
<organism evidence="4 5">
    <name type="scientific">Streptomyces fodineus</name>
    <dbReference type="NCBI Taxonomy" id="1904616"/>
    <lineage>
        <taxon>Bacteria</taxon>
        <taxon>Bacillati</taxon>
        <taxon>Actinomycetota</taxon>
        <taxon>Actinomycetes</taxon>
        <taxon>Kitasatosporales</taxon>
        <taxon>Streptomycetaceae</taxon>
        <taxon>Streptomyces</taxon>
    </lineage>
</organism>
<dbReference type="PANTHER" id="PTHR45527:SF1">
    <property type="entry name" value="FATTY ACID SYNTHASE"/>
    <property type="match status" value="1"/>
</dbReference>
<feature type="domain" description="Carrier" evidence="3">
    <location>
        <begin position="513"/>
        <end position="588"/>
    </location>
</feature>
<dbReference type="Gene3D" id="3.30.300.30">
    <property type="match status" value="1"/>
</dbReference>
<dbReference type="GO" id="GO:0043041">
    <property type="term" value="P:amino acid activation for nonribosomal peptide biosynthetic process"/>
    <property type="evidence" value="ECO:0007669"/>
    <property type="project" value="TreeGrafter"/>
</dbReference>
<dbReference type="InterPro" id="IPR009081">
    <property type="entry name" value="PP-bd_ACP"/>
</dbReference>
<dbReference type="Pfam" id="PF13193">
    <property type="entry name" value="AMP-binding_C"/>
    <property type="match status" value="1"/>
</dbReference>
<dbReference type="InterPro" id="IPR020806">
    <property type="entry name" value="PKS_PP-bd"/>
</dbReference>
<dbReference type="EMBL" id="CP017248">
    <property type="protein sequence ID" value="AOR32303.1"/>
    <property type="molecule type" value="Genomic_DNA"/>
</dbReference>
<dbReference type="InterPro" id="IPR020845">
    <property type="entry name" value="AMP-binding_CS"/>
</dbReference>
<keyword evidence="2" id="KW-0597">Phosphoprotein</keyword>
<evidence type="ECO:0000313" key="4">
    <source>
        <dbReference type="EMBL" id="AOR32303.1"/>
    </source>
</evidence>
<dbReference type="InterPro" id="IPR025110">
    <property type="entry name" value="AMP-bd_C"/>
</dbReference>
<accession>A0A1D7Y9J5</accession>
<gene>
    <name evidence="4" type="ORF">BFF78_15605</name>
</gene>
<dbReference type="PROSITE" id="PS00455">
    <property type="entry name" value="AMP_BINDING"/>
    <property type="match status" value="1"/>
</dbReference>
<name>A0A1D7Y9J5_9ACTN</name>
<dbReference type="GO" id="GO:0005737">
    <property type="term" value="C:cytoplasm"/>
    <property type="evidence" value="ECO:0007669"/>
    <property type="project" value="TreeGrafter"/>
</dbReference>
<keyword evidence="1" id="KW-0596">Phosphopantetheine</keyword>
<dbReference type="RefSeq" id="WP_069778917.1">
    <property type="nucleotide sequence ID" value="NZ_CP017248.1"/>
</dbReference>
<dbReference type="Proteomes" id="UP000094960">
    <property type="component" value="Chromosome"/>
</dbReference>
<dbReference type="GO" id="GO:0031177">
    <property type="term" value="F:phosphopantetheine binding"/>
    <property type="evidence" value="ECO:0007669"/>
    <property type="project" value="InterPro"/>
</dbReference>
<dbReference type="KEGG" id="spun:BFF78_15605"/>
<dbReference type="InterPro" id="IPR036736">
    <property type="entry name" value="ACP-like_sf"/>
</dbReference>
<dbReference type="Gene3D" id="3.40.50.980">
    <property type="match status" value="2"/>
</dbReference>
<dbReference type="SUPFAM" id="SSF56801">
    <property type="entry name" value="Acetyl-CoA synthetase-like"/>
    <property type="match status" value="1"/>
</dbReference>
<dbReference type="FunFam" id="3.40.50.980:FF:000001">
    <property type="entry name" value="Non-ribosomal peptide synthetase"/>
    <property type="match status" value="1"/>
</dbReference>
<dbReference type="Gene3D" id="2.30.38.10">
    <property type="entry name" value="Luciferase, Domain 3"/>
    <property type="match status" value="1"/>
</dbReference>
<dbReference type="PROSITE" id="PS50075">
    <property type="entry name" value="CARRIER"/>
    <property type="match status" value="1"/>
</dbReference>
<protein>
    <submittedName>
        <fullName evidence="4">Peptide synthetase</fullName>
    </submittedName>
</protein>
<keyword evidence="5" id="KW-1185">Reference proteome</keyword>
<dbReference type="InterPro" id="IPR010071">
    <property type="entry name" value="AA_adenyl_dom"/>
</dbReference>
<dbReference type="NCBIfam" id="TIGR01733">
    <property type="entry name" value="AA-adenyl-dom"/>
    <property type="match status" value="1"/>
</dbReference>
<evidence type="ECO:0000259" key="3">
    <source>
        <dbReference type="PROSITE" id="PS50075"/>
    </source>
</evidence>
<dbReference type="InterPro" id="IPR000873">
    <property type="entry name" value="AMP-dep_synth/lig_dom"/>
</dbReference>
<dbReference type="Gene3D" id="1.10.1200.10">
    <property type="entry name" value="ACP-like"/>
    <property type="match status" value="1"/>
</dbReference>
<dbReference type="AlphaFoldDB" id="A0A1D7Y9J5"/>
<dbReference type="InterPro" id="IPR045851">
    <property type="entry name" value="AMP-bd_C_sf"/>
</dbReference>
<proteinExistence type="predicted"/>
<reference evidence="5" key="1">
    <citation type="submission" date="2016-09" db="EMBL/GenBank/DDBJ databases">
        <title>Streptomyces puniciscabiei strain:TW1S1 Genome sequencing and assembly.</title>
        <authorList>
            <person name="Kim M.-K."/>
            <person name="Kim S.B."/>
        </authorList>
    </citation>
    <scope>NUCLEOTIDE SEQUENCE [LARGE SCALE GENOMIC DNA]</scope>
    <source>
        <strain evidence="5">TW1S1</strain>
    </source>
</reference>
<evidence type="ECO:0000256" key="2">
    <source>
        <dbReference type="ARBA" id="ARBA00022553"/>
    </source>
</evidence>